<dbReference type="PROSITE" id="PS50297">
    <property type="entry name" value="ANK_REP_REGION"/>
    <property type="match status" value="1"/>
</dbReference>
<dbReference type="InterPro" id="IPR002110">
    <property type="entry name" value="Ankyrin_rpt"/>
</dbReference>
<evidence type="ECO:0000313" key="5">
    <source>
        <dbReference type="Proteomes" id="UP001251528"/>
    </source>
</evidence>
<dbReference type="SUPFAM" id="SSF48403">
    <property type="entry name" value="Ankyrin repeat"/>
    <property type="match status" value="1"/>
</dbReference>
<proteinExistence type="predicted"/>
<dbReference type="Proteomes" id="UP001251528">
    <property type="component" value="Unassembled WGS sequence"/>
</dbReference>
<evidence type="ECO:0000256" key="2">
    <source>
        <dbReference type="ARBA" id="ARBA00023043"/>
    </source>
</evidence>
<accession>A0AAJ0CCQ9</accession>
<gene>
    <name evidence="4" type="ORF">QQS21_011780</name>
</gene>
<evidence type="ECO:0008006" key="6">
    <source>
        <dbReference type="Google" id="ProtNLM"/>
    </source>
</evidence>
<dbReference type="PANTHER" id="PTHR24198:SF165">
    <property type="entry name" value="ANKYRIN REPEAT-CONTAINING PROTEIN-RELATED"/>
    <property type="match status" value="1"/>
</dbReference>
<comment type="caution">
    <text evidence="4">The sequence shown here is derived from an EMBL/GenBank/DDBJ whole genome shotgun (WGS) entry which is preliminary data.</text>
</comment>
<evidence type="ECO:0000256" key="3">
    <source>
        <dbReference type="PROSITE-ProRule" id="PRU00023"/>
    </source>
</evidence>
<dbReference type="SMART" id="SM00248">
    <property type="entry name" value="ANK"/>
    <property type="match status" value="9"/>
</dbReference>
<dbReference type="PROSITE" id="PS50088">
    <property type="entry name" value="ANK_REPEAT"/>
    <property type="match status" value="1"/>
</dbReference>
<dbReference type="PANTHER" id="PTHR24198">
    <property type="entry name" value="ANKYRIN REPEAT AND PROTEIN KINASE DOMAIN-CONTAINING PROTEIN"/>
    <property type="match status" value="1"/>
</dbReference>
<reference evidence="4" key="1">
    <citation type="submission" date="2023-06" db="EMBL/GenBank/DDBJ databases">
        <title>Conoideocrella luteorostrata (Hypocreales: Clavicipitaceae), a potential biocontrol fungus for elongate hemlock scale in United States Christmas tree production areas.</title>
        <authorList>
            <person name="Barrett H."/>
            <person name="Lovett B."/>
            <person name="Macias A.M."/>
            <person name="Stajich J.E."/>
            <person name="Kasson M.T."/>
        </authorList>
    </citation>
    <scope>NUCLEOTIDE SEQUENCE</scope>
    <source>
        <strain evidence="4">ARSEF 14590</strain>
    </source>
</reference>
<sequence length="433" mass="47786">MATTLPVEIWLDVLWYCHCRSEWANLLLTSKFFHDKLNTEFYWQYGHGAVFKAAIYGGMSQRLDAHIRRGGIRVNTEYAYGRRTTALLVAAEMGRLDVVEALLSAPNLDRAQVDSAEKTALMLAAEKGHVEMVKLLLPMSQFKQPINEYGNDRRRRQCQQRALTLAIQSADSQVAKLLANHTTHEIPPQKNSHQGLALESGGGGGGNEDMVKVALAKLSYHINIEDSSCSTALALAAEHGHHQIVQLLLSDPNILVYIRDYRGMTPFMRAALGGSAAVVEMLQPMVADINEVAQNGLSALHFAVASRESGALAYLLDAPNIDPNVRGSNGLTPLRMAVDYEDLDKVQMLIDKPDVDANPVDHRRHTPLSFAIQEHSYSIVRALVLSRRAHTNHRESLGRSALSQAIVAGAHGIVKFLLEQEGVVDMTTMESWL</sequence>
<name>A0AAJ0CCQ9_9HYPO</name>
<organism evidence="4 5">
    <name type="scientific">Conoideocrella luteorostrata</name>
    <dbReference type="NCBI Taxonomy" id="1105319"/>
    <lineage>
        <taxon>Eukaryota</taxon>
        <taxon>Fungi</taxon>
        <taxon>Dikarya</taxon>
        <taxon>Ascomycota</taxon>
        <taxon>Pezizomycotina</taxon>
        <taxon>Sordariomycetes</taxon>
        <taxon>Hypocreomycetidae</taxon>
        <taxon>Hypocreales</taxon>
        <taxon>Clavicipitaceae</taxon>
        <taxon>Conoideocrella</taxon>
    </lineage>
</organism>
<dbReference type="Pfam" id="PF12796">
    <property type="entry name" value="Ank_2"/>
    <property type="match status" value="3"/>
</dbReference>
<evidence type="ECO:0000313" key="4">
    <source>
        <dbReference type="EMBL" id="KAK2590530.1"/>
    </source>
</evidence>
<dbReference type="EMBL" id="JASWJB010000426">
    <property type="protein sequence ID" value="KAK2590530.1"/>
    <property type="molecule type" value="Genomic_DNA"/>
</dbReference>
<dbReference type="InterPro" id="IPR036770">
    <property type="entry name" value="Ankyrin_rpt-contain_sf"/>
</dbReference>
<evidence type="ECO:0000256" key="1">
    <source>
        <dbReference type="ARBA" id="ARBA00022737"/>
    </source>
</evidence>
<feature type="repeat" description="ANK" evidence="3">
    <location>
        <begin position="116"/>
        <end position="137"/>
    </location>
</feature>
<protein>
    <recommendedName>
        <fullName evidence="6">Ankyrin</fullName>
    </recommendedName>
</protein>
<keyword evidence="5" id="KW-1185">Reference proteome</keyword>
<keyword evidence="2 3" id="KW-0040">ANK repeat</keyword>
<keyword evidence="1" id="KW-0677">Repeat</keyword>
<dbReference type="AlphaFoldDB" id="A0AAJ0CCQ9"/>
<dbReference type="Gene3D" id="1.25.40.20">
    <property type="entry name" value="Ankyrin repeat-containing domain"/>
    <property type="match status" value="3"/>
</dbReference>